<evidence type="ECO:0000256" key="1">
    <source>
        <dbReference type="SAM" id="MobiDB-lite"/>
    </source>
</evidence>
<evidence type="ECO:0000313" key="3">
    <source>
        <dbReference type="Proteomes" id="UP000752696"/>
    </source>
</evidence>
<feature type="compositionally biased region" description="Low complexity" evidence="1">
    <location>
        <begin position="53"/>
        <end position="63"/>
    </location>
</feature>
<gene>
    <name evidence="2" type="ORF">MHI_LOCUS680962</name>
</gene>
<sequence>AVVTALFKKGRSWSVSGRVERGSHERNEQSWWASVSRFGREVSPGPPTRRSETTTTKETFGGYTPHPTVFWCAYLFGLPANRAGKRSFSRRRAPKRSRP</sequence>
<accession>A0A6V7H9W0</accession>
<reference evidence="2" key="1">
    <citation type="submission" date="2020-07" db="EMBL/GenBank/DDBJ databases">
        <authorList>
            <person name="Nazaruddin N."/>
        </authorList>
    </citation>
    <scope>NUCLEOTIDE SEQUENCE</scope>
</reference>
<keyword evidence="3" id="KW-1185">Reference proteome</keyword>
<dbReference type="Proteomes" id="UP000752696">
    <property type="component" value="Unassembled WGS sequence"/>
</dbReference>
<dbReference type="EMBL" id="CAJDYZ010009559">
    <property type="protein sequence ID" value="CAD1476757.1"/>
    <property type="molecule type" value="Genomic_DNA"/>
</dbReference>
<protein>
    <submittedName>
        <fullName evidence="2">Uncharacterized protein</fullName>
    </submittedName>
</protein>
<feature type="non-terminal residue" evidence="2">
    <location>
        <position position="1"/>
    </location>
</feature>
<comment type="caution">
    <text evidence="2">The sequence shown here is derived from an EMBL/GenBank/DDBJ whole genome shotgun (WGS) entry which is preliminary data.</text>
</comment>
<feature type="non-terminal residue" evidence="2">
    <location>
        <position position="99"/>
    </location>
</feature>
<dbReference type="OrthoDB" id="10560325at2759"/>
<organism evidence="2 3">
    <name type="scientific">Heterotrigona itama</name>
    <dbReference type="NCBI Taxonomy" id="395501"/>
    <lineage>
        <taxon>Eukaryota</taxon>
        <taxon>Metazoa</taxon>
        <taxon>Ecdysozoa</taxon>
        <taxon>Arthropoda</taxon>
        <taxon>Hexapoda</taxon>
        <taxon>Insecta</taxon>
        <taxon>Pterygota</taxon>
        <taxon>Neoptera</taxon>
        <taxon>Endopterygota</taxon>
        <taxon>Hymenoptera</taxon>
        <taxon>Apocrita</taxon>
        <taxon>Aculeata</taxon>
        <taxon>Apoidea</taxon>
        <taxon>Anthophila</taxon>
        <taxon>Apidae</taxon>
        <taxon>Heterotrigona</taxon>
    </lineage>
</organism>
<feature type="region of interest" description="Disordered" evidence="1">
    <location>
        <begin position="36"/>
        <end position="63"/>
    </location>
</feature>
<dbReference type="AlphaFoldDB" id="A0A6V7H9W0"/>
<evidence type="ECO:0000313" key="2">
    <source>
        <dbReference type="EMBL" id="CAD1476757.1"/>
    </source>
</evidence>
<name>A0A6V7H9W0_9HYME</name>
<proteinExistence type="predicted"/>